<dbReference type="SUPFAM" id="SSF52540">
    <property type="entry name" value="P-loop containing nucleoside triphosphate hydrolases"/>
    <property type="match status" value="1"/>
</dbReference>
<comment type="caution">
    <text evidence="2">The sequence shown here is derived from an EMBL/GenBank/DDBJ whole genome shotgun (WGS) entry which is preliminary data.</text>
</comment>
<reference evidence="2 3" key="1">
    <citation type="submission" date="2018-09" db="EMBL/GenBank/DDBJ databases">
        <title>Genomic investigation of the strawberry pathogen Phytophthora fragariae indicates pathogenicity is determined by transcriptional variation in three key races.</title>
        <authorList>
            <person name="Adams T.M."/>
            <person name="Armitage A.D."/>
            <person name="Sobczyk M.K."/>
            <person name="Bates H.J."/>
            <person name="Dunwell J.M."/>
            <person name="Nellist C.F."/>
            <person name="Harrison R.J."/>
        </authorList>
    </citation>
    <scope>NUCLEOTIDE SEQUENCE [LARGE SCALE GENOMIC DNA]</scope>
    <source>
        <strain evidence="2 3">SCRP324</strain>
    </source>
</reference>
<dbReference type="Proteomes" id="UP000435112">
    <property type="component" value="Unassembled WGS sequence"/>
</dbReference>
<sequence length="400" mass="45403">MKVELQVRVAMIIFTRMSSYLFLHRFCRIIASRLIANAPPVVGHHTTSVPCHLQTPCGRDHGAPVDRERPARIGQDDAGQTPMRGVRSGSRRYGRLVARKYEGADYLRALSPTLHRRKEAGPRSRCARHGGGQSGGLPGAWSGWLAARQFPDQAESLMAKPDLRPAVVILLDPPEEDCVARINGRRFDPVTGSIFHSPATGNLPRDAVVRARLTRRRDDTSDRLSPRFEAYRTFGEATNELFARSQGVVHRVDASKSPIVILEDVSALLHSLVAKPRLIYLHNNNNQTQQVENTAVKVNFRQRPEAIVETSEENEDDDMQQYQYDWENEKTSIDPRRRESPQKQQQPKEKTAHSAKKEGQKKNFPHLSWLLYPFQFSRQDPKAQTTTTLFLHLQHQCYAP</sequence>
<evidence type="ECO:0008006" key="4">
    <source>
        <dbReference type="Google" id="ProtNLM"/>
    </source>
</evidence>
<accession>A0A6A3NKG6</accession>
<dbReference type="Gene3D" id="3.40.50.300">
    <property type="entry name" value="P-loop containing nucleotide triphosphate hydrolases"/>
    <property type="match status" value="1"/>
</dbReference>
<dbReference type="OrthoDB" id="439792at2759"/>
<gene>
    <name evidence="2" type="ORF">PR002_g3036</name>
</gene>
<name>A0A6A3NKG6_9STRA</name>
<protein>
    <recommendedName>
        <fullName evidence="4">Adenylate kinase active site lid domain-containing protein</fullName>
    </recommendedName>
</protein>
<dbReference type="AlphaFoldDB" id="A0A6A3NKG6"/>
<evidence type="ECO:0000313" key="2">
    <source>
        <dbReference type="EMBL" id="KAE9044018.1"/>
    </source>
</evidence>
<dbReference type="EMBL" id="QXFU01000107">
    <property type="protein sequence ID" value="KAE9044018.1"/>
    <property type="molecule type" value="Genomic_DNA"/>
</dbReference>
<feature type="region of interest" description="Disordered" evidence="1">
    <location>
        <begin position="330"/>
        <end position="360"/>
    </location>
</feature>
<organism evidence="2 3">
    <name type="scientific">Phytophthora rubi</name>
    <dbReference type="NCBI Taxonomy" id="129364"/>
    <lineage>
        <taxon>Eukaryota</taxon>
        <taxon>Sar</taxon>
        <taxon>Stramenopiles</taxon>
        <taxon>Oomycota</taxon>
        <taxon>Peronosporomycetes</taxon>
        <taxon>Peronosporales</taxon>
        <taxon>Peronosporaceae</taxon>
        <taxon>Phytophthora</taxon>
    </lineage>
</organism>
<proteinExistence type="predicted"/>
<evidence type="ECO:0000313" key="3">
    <source>
        <dbReference type="Proteomes" id="UP000435112"/>
    </source>
</evidence>
<dbReference type="InterPro" id="IPR027417">
    <property type="entry name" value="P-loop_NTPase"/>
</dbReference>
<evidence type="ECO:0000256" key="1">
    <source>
        <dbReference type="SAM" id="MobiDB-lite"/>
    </source>
</evidence>